<dbReference type="KEGG" id="dpf:ON006_06115"/>
<dbReference type="Pfam" id="PF01408">
    <property type="entry name" value="GFO_IDH_MocA"/>
    <property type="match status" value="1"/>
</dbReference>
<dbReference type="Gene3D" id="3.30.360.10">
    <property type="entry name" value="Dihydrodipicolinate Reductase, domain 2"/>
    <property type="match status" value="1"/>
</dbReference>
<proteinExistence type="inferred from homology"/>
<dbReference type="InterPro" id="IPR036291">
    <property type="entry name" value="NAD(P)-bd_dom_sf"/>
</dbReference>
<dbReference type="Pfam" id="PF21252">
    <property type="entry name" value="Glyco_hydro_109_C"/>
    <property type="match status" value="1"/>
</dbReference>
<dbReference type="InterPro" id="IPR000683">
    <property type="entry name" value="Gfo/Idh/MocA-like_OxRdtase_N"/>
</dbReference>
<evidence type="ECO:0000259" key="6">
    <source>
        <dbReference type="Pfam" id="PF01408"/>
    </source>
</evidence>
<accession>A0A9E8NG91</accession>
<keyword evidence="4" id="KW-0520">NAD</keyword>
<evidence type="ECO:0000259" key="7">
    <source>
        <dbReference type="Pfam" id="PF21252"/>
    </source>
</evidence>
<dbReference type="InterPro" id="IPR049303">
    <property type="entry name" value="Glyco_hydro_109_C"/>
</dbReference>
<evidence type="ECO:0000313" key="8">
    <source>
        <dbReference type="EMBL" id="WAC13524.1"/>
    </source>
</evidence>
<keyword evidence="9" id="KW-1185">Reference proteome</keyword>
<sequence>MKSDQERRSFLKKGLLGGMSLYGFSKNQQPDAPDYDNIPGFHSPPAVGKSVIDLKVAPIKQVKVGLIGIGARGSGHVMQFASLFPDKAKVTAVCDIQPDRADKAVAKLKAKGQDAVAYSGKVDSWKEMVKRDDIDLVVIATPWRDHVPMAVYAMKQGKHVVIEVPAALTLEECWQLVNTAEETQRNCMMMENVCYGDEELWLLNMVQQEVFGTLTYAEAAYIHNLNDYLLDTKGYYDFWRLKENIAHDGNLYPMHGLGPVAQYLDILRGDRFEHIVSMSSLEAALSESIKKLPSDHPYANFKGTIHKGDMNTSLIKTNKGRMITLKHDVVSPRAYDRINSLAGTHAYHEGYPSRLSVLGKGHDFLKEADYSEYKSKYKHPIWDKLKKEIEVNGGHGGMDFVLIYRIIDSLNNGRPMDMDVYDAATWCSVIPLSEVSVKKGNAPVKFPDFTRGAWQKKRELNIMTSL</sequence>
<organism evidence="8 9">
    <name type="scientific">Dyadobacter pollutisoli</name>
    <dbReference type="NCBI Taxonomy" id="2910158"/>
    <lineage>
        <taxon>Bacteria</taxon>
        <taxon>Pseudomonadati</taxon>
        <taxon>Bacteroidota</taxon>
        <taxon>Cytophagia</taxon>
        <taxon>Cytophagales</taxon>
        <taxon>Spirosomataceae</taxon>
        <taxon>Dyadobacter</taxon>
    </lineage>
</organism>
<dbReference type="GO" id="GO:0016798">
    <property type="term" value="F:hydrolase activity, acting on glycosyl bonds"/>
    <property type="evidence" value="ECO:0007669"/>
    <property type="project" value="UniProtKB-KW"/>
</dbReference>
<evidence type="ECO:0000256" key="4">
    <source>
        <dbReference type="ARBA" id="ARBA00023027"/>
    </source>
</evidence>
<keyword evidence="5" id="KW-0326">Glycosidase</keyword>
<evidence type="ECO:0000313" key="9">
    <source>
        <dbReference type="Proteomes" id="UP001164653"/>
    </source>
</evidence>
<feature type="domain" description="Gfo/Idh/MocA-like oxidoreductase N-terminal" evidence="6">
    <location>
        <begin position="62"/>
        <end position="189"/>
    </location>
</feature>
<dbReference type="GO" id="GO:0000166">
    <property type="term" value="F:nucleotide binding"/>
    <property type="evidence" value="ECO:0007669"/>
    <property type="project" value="InterPro"/>
</dbReference>
<reference evidence="8" key="1">
    <citation type="submission" date="2022-11" db="EMBL/GenBank/DDBJ databases">
        <title>Dyadobacter pollutisoli sp. nov., isolated from plastic dumped soil.</title>
        <authorList>
            <person name="Kim J.M."/>
            <person name="Kim K.R."/>
            <person name="Lee J.K."/>
            <person name="Hao L."/>
            <person name="Jeon C.O."/>
        </authorList>
    </citation>
    <scope>NUCLEOTIDE SEQUENCE</scope>
    <source>
        <strain evidence="8">U1</strain>
    </source>
</reference>
<dbReference type="Gene3D" id="3.40.50.720">
    <property type="entry name" value="NAD(P)-binding Rossmann-like Domain"/>
    <property type="match status" value="1"/>
</dbReference>
<name>A0A9E8NG91_9BACT</name>
<gene>
    <name evidence="8" type="ORF">ON006_06115</name>
</gene>
<dbReference type="InterPro" id="IPR050463">
    <property type="entry name" value="Gfo/Idh/MocA_oxidrdct_glycsds"/>
</dbReference>
<comment type="similarity">
    <text evidence="2">Belongs to the Gfo/Idh/MocA family. Glycosyl hydrolase 109 subfamily.</text>
</comment>
<feature type="domain" description="Glycosyl hydrolase 109 C-terminal" evidence="7">
    <location>
        <begin position="201"/>
        <end position="353"/>
    </location>
</feature>
<protein>
    <submittedName>
        <fullName evidence="8">Gfo/Idh/MocA family oxidoreductase</fullName>
    </submittedName>
</protein>
<dbReference type="Proteomes" id="UP001164653">
    <property type="component" value="Chromosome"/>
</dbReference>
<keyword evidence="3" id="KW-0378">Hydrolase</keyword>
<evidence type="ECO:0000256" key="3">
    <source>
        <dbReference type="ARBA" id="ARBA00022801"/>
    </source>
</evidence>
<dbReference type="SUPFAM" id="SSF51735">
    <property type="entry name" value="NAD(P)-binding Rossmann-fold domains"/>
    <property type="match status" value="1"/>
</dbReference>
<evidence type="ECO:0000256" key="5">
    <source>
        <dbReference type="ARBA" id="ARBA00023295"/>
    </source>
</evidence>
<comment type="cofactor">
    <cofactor evidence="1">
        <name>NAD(+)</name>
        <dbReference type="ChEBI" id="CHEBI:57540"/>
    </cofactor>
</comment>
<dbReference type="PANTHER" id="PTHR43818">
    <property type="entry name" value="BCDNA.GH03377"/>
    <property type="match status" value="1"/>
</dbReference>
<dbReference type="AlphaFoldDB" id="A0A9E8NG91"/>
<evidence type="ECO:0000256" key="2">
    <source>
        <dbReference type="ARBA" id="ARBA00009329"/>
    </source>
</evidence>
<dbReference type="PANTHER" id="PTHR43818:SF1">
    <property type="entry name" value="GLYCOSYL HYDROLASE FAMILY 109 PROTEIN"/>
    <property type="match status" value="1"/>
</dbReference>
<evidence type="ECO:0000256" key="1">
    <source>
        <dbReference type="ARBA" id="ARBA00001911"/>
    </source>
</evidence>
<dbReference type="RefSeq" id="WP_244819367.1">
    <property type="nucleotide sequence ID" value="NZ_CP112998.1"/>
</dbReference>
<dbReference type="EMBL" id="CP112998">
    <property type="protein sequence ID" value="WAC13524.1"/>
    <property type="molecule type" value="Genomic_DNA"/>
</dbReference>